<organism evidence="2 3">
    <name type="scientific">Microbacterium terregens</name>
    <dbReference type="NCBI Taxonomy" id="69363"/>
    <lineage>
        <taxon>Bacteria</taxon>
        <taxon>Bacillati</taxon>
        <taxon>Actinomycetota</taxon>
        <taxon>Actinomycetes</taxon>
        <taxon>Micrococcales</taxon>
        <taxon>Microbacteriaceae</taxon>
        <taxon>Microbacterium</taxon>
    </lineage>
</organism>
<dbReference type="Pfam" id="PF01370">
    <property type="entry name" value="Epimerase"/>
    <property type="match status" value="1"/>
</dbReference>
<dbReference type="PANTHER" id="PTHR43245:SF55">
    <property type="entry name" value="NAD(P)-BINDING DOMAIN-CONTAINING PROTEIN"/>
    <property type="match status" value="1"/>
</dbReference>
<feature type="domain" description="NAD-dependent epimerase/dehydratase" evidence="1">
    <location>
        <begin position="20"/>
        <end position="230"/>
    </location>
</feature>
<sequence>MNLSTLDASIGATTASSVVWVSGAQGKLGRAVCRQLRAVGVEVLEADLRGPTGVDLTDAGAVARSMRGASAIIHCAAIPSPEHVEPSELVRNNTMACFNALEQAWQAGVRTAVLASSGSIYGTAFSPDPLTFSAVPVDESTPLEFVDPYALTKDFTERMGEMYARRGMTVTALRLHWILSAAEAEHVAHVADDAEGAANLWGWVELEDAARACVLALHPRSGHRGYEAVVIASDETLSHTPTSDLLDRHLPTATRRRDFPDHVGGFDTSRAAGVLDWHATRSWRHH</sequence>
<proteinExistence type="predicted"/>
<dbReference type="InterPro" id="IPR050177">
    <property type="entry name" value="Lipid_A_modif_metabolic_enz"/>
</dbReference>
<keyword evidence="3" id="KW-1185">Reference proteome</keyword>
<evidence type="ECO:0000313" key="2">
    <source>
        <dbReference type="EMBL" id="MFB9645333.1"/>
    </source>
</evidence>
<dbReference type="InterPro" id="IPR036291">
    <property type="entry name" value="NAD(P)-bd_dom_sf"/>
</dbReference>
<accession>A0ABV5SY99</accession>
<evidence type="ECO:0000313" key="3">
    <source>
        <dbReference type="Proteomes" id="UP001589611"/>
    </source>
</evidence>
<dbReference type="SUPFAM" id="SSF51735">
    <property type="entry name" value="NAD(P)-binding Rossmann-fold domains"/>
    <property type="match status" value="1"/>
</dbReference>
<dbReference type="Proteomes" id="UP001589611">
    <property type="component" value="Unassembled WGS sequence"/>
</dbReference>
<name>A0ABV5SY99_9MICO</name>
<comment type="caution">
    <text evidence="2">The sequence shown here is derived from an EMBL/GenBank/DDBJ whole genome shotgun (WGS) entry which is preliminary data.</text>
</comment>
<evidence type="ECO:0000259" key="1">
    <source>
        <dbReference type="Pfam" id="PF01370"/>
    </source>
</evidence>
<dbReference type="InterPro" id="IPR001509">
    <property type="entry name" value="Epimerase_deHydtase"/>
</dbReference>
<gene>
    <name evidence="2" type="ORF">ACFFPJ_05945</name>
</gene>
<dbReference type="Gene3D" id="3.40.50.720">
    <property type="entry name" value="NAD(P)-binding Rossmann-like Domain"/>
    <property type="match status" value="1"/>
</dbReference>
<dbReference type="EMBL" id="JBHMBE010000002">
    <property type="protein sequence ID" value="MFB9645333.1"/>
    <property type="molecule type" value="Genomic_DNA"/>
</dbReference>
<reference evidence="2 3" key="1">
    <citation type="submission" date="2024-09" db="EMBL/GenBank/DDBJ databases">
        <authorList>
            <person name="Sun Q."/>
            <person name="Mori K."/>
        </authorList>
    </citation>
    <scope>NUCLEOTIDE SEQUENCE [LARGE SCALE GENOMIC DNA]</scope>
    <source>
        <strain evidence="2 3">JCM 1342</strain>
    </source>
</reference>
<dbReference type="RefSeq" id="WP_344714357.1">
    <property type="nucleotide sequence ID" value="NZ_BAAAWH010000001.1"/>
</dbReference>
<protein>
    <submittedName>
        <fullName evidence="2">NAD-dependent epimerase/dehydratase family protein</fullName>
    </submittedName>
</protein>
<dbReference type="PANTHER" id="PTHR43245">
    <property type="entry name" value="BIFUNCTIONAL POLYMYXIN RESISTANCE PROTEIN ARNA"/>
    <property type="match status" value="1"/>
</dbReference>